<reference evidence="1 2" key="1">
    <citation type="submission" date="2017-11" db="EMBL/GenBank/DDBJ databases">
        <title>De novo assembly and phasing of dikaryotic genomes from two isolates of Puccinia coronata f. sp. avenae, the causal agent of oat crown rust.</title>
        <authorList>
            <person name="Miller M.E."/>
            <person name="Zhang Y."/>
            <person name="Omidvar V."/>
            <person name="Sperschneider J."/>
            <person name="Schwessinger B."/>
            <person name="Raley C."/>
            <person name="Palmer J.M."/>
            <person name="Garnica D."/>
            <person name="Upadhyaya N."/>
            <person name="Rathjen J."/>
            <person name="Taylor J.M."/>
            <person name="Park R.F."/>
            <person name="Dodds P.N."/>
            <person name="Hirsch C.D."/>
            <person name="Kianian S.F."/>
            <person name="Figueroa M."/>
        </authorList>
    </citation>
    <scope>NUCLEOTIDE SEQUENCE [LARGE SCALE GENOMIC DNA]</scope>
    <source>
        <strain evidence="1">12NC29</strain>
    </source>
</reference>
<dbReference type="Proteomes" id="UP000235388">
    <property type="component" value="Unassembled WGS sequence"/>
</dbReference>
<evidence type="ECO:0000313" key="1">
    <source>
        <dbReference type="EMBL" id="PLW42642.1"/>
    </source>
</evidence>
<dbReference type="AlphaFoldDB" id="A0A2N5UY28"/>
<comment type="caution">
    <text evidence="1">The sequence shown here is derived from an EMBL/GenBank/DDBJ whole genome shotgun (WGS) entry which is preliminary data.</text>
</comment>
<name>A0A2N5UY28_9BASI</name>
<sequence>MATLKRTVQFTRQQNLNSLLTKQLSGLLYQMQIKRVKKAGTIASSLKSERSDKPHSAASEDLITISFI</sequence>
<accession>A0A2N5UY28</accession>
<proteinExistence type="predicted"/>
<dbReference type="EMBL" id="PGCJ01000156">
    <property type="protein sequence ID" value="PLW42642.1"/>
    <property type="molecule type" value="Genomic_DNA"/>
</dbReference>
<organism evidence="1 2">
    <name type="scientific">Puccinia coronata f. sp. avenae</name>
    <dbReference type="NCBI Taxonomy" id="200324"/>
    <lineage>
        <taxon>Eukaryota</taxon>
        <taxon>Fungi</taxon>
        <taxon>Dikarya</taxon>
        <taxon>Basidiomycota</taxon>
        <taxon>Pucciniomycotina</taxon>
        <taxon>Pucciniomycetes</taxon>
        <taxon>Pucciniales</taxon>
        <taxon>Pucciniaceae</taxon>
        <taxon>Puccinia</taxon>
    </lineage>
</organism>
<gene>
    <name evidence="1" type="ORF">PCANC_11742</name>
</gene>
<keyword evidence="2" id="KW-1185">Reference proteome</keyword>
<protein>
    <submittedName>
        <fullName evidence="1">Uncharacterized protein</fullName>
    </submittedName>
</protein>
<evidence type="ECO:0000313" key="2">
    <source>
        <dbReference type="Proteomes" id="UP000235388"/>
    </source>
</evidence>